<evidence type="ECO:0000256" key="2">
    <source>
        <dbReference type="SAM" id="SignalP"/>
    </source>
</evidence>
<evidence type="ECO:0008006" key="4">
    <source>
        <dbReference type="Google" id="ProtNLM"/>
    </source>
</evidence>
<dbReference type="EMBL" id="GAMC01003888">
    <property type="protein sequence ID" value="JAC02668.1"/>
    <property type="molecule type" value="mRNA"/>
</dbReference>
<name>W8BTZ5_CERCA</name>
<reference evidence="3" key="2">
    <citation type="journal article" date="2014" name="BMC Genomics">
        <title>A genomic perspective to assessing quality of mass-reared SIT flies used in Mediterranean fruit fly (Ceratitis capitata) eradication in California.</title>
        <authorList>
            <person name="Calla B."/>
            <person name="Hall B."/>
            <person name="Hou S."/>
            <person name="Geib S.M."/>
        </authorList>
    </citation>
    <scope>NUCLEOTIDE SEQUENCE</scope>
</reference>
<feature type="region of interest" description="Disordered" evidence="1">
    <location>
        <begin position="330"/>
        <end position="385"/>
    </location>
</feature>
<keyword evidence="2" id="KW-0732">Signal</keyword>
<sequence>MKLTYCQIGKLFLLLTAFFLLLDSRPLMGVLCAAKEEEEVAIERSGSALNAAAAAGELTPATKITGKRQTTANSNVTAVQAVIVAVDCRTNNNNKESVNNCRSNVDIAVNEKRQQQEIQQRSAIKEVNKLGVVVSGNANTILRDNTTKLNDLLHATTIRQNASENLNLTLETADLQRPQAERAGAQATRNQTTAHLDHKLITTIRTTELNKISKTKPAVLVGATTKDESIGKIKIGQHVAEIYIATTTETTTTHTQQSAEKSTEQQVQQPHRQQYYQAEPAHQPRQQFDTIRLPIIVTKTTAIAQSASSSATEHSSTLLGTEKKKLEKFAAKMSKQQLEQRESKQKIQQQQQQHEQQREKYQQKSSKDVKSEKREVKVQNSAQQETAQKPLEVALEQARQQIQIQTKKLQQRHNQQGDAQQLLNIKPLPARNEQPQQQNHIKQPEADEQLQQDMPHVSPLQQTKRTRKQQQHSNGREKSVGVLIPSRILDVSQVQLGFHIFLEFFHVNLQNVSVDFIRDDDLSGFIKFLEHPKYTTVVKTLNAGINFAADELPWNGEATVADASTAAETVITETEARQSQRRQAHQQQQSVTPTYINNATVTSSKAGEMRKSSTSSNSPLVAYCQLAEQLSRDYNKTVLIWPCPQMKESSNFLPSFEAISFAVKSIATKLNWTHVDIYVGDENWGMPLAIAANLHIPYKIEIGEDIRDMHALDKIGHAIIVTADMNDASTLHLLTQLAGLQHTKVLLIDVVATSFNAENNFYKNLARINASSELMSNLLLLTVLSDKYRHFLKVAFEDNGIGLVQNFRQMRRWKAMTSD</sequence>
<evidence type="ECO:0000313" key="3">
    <source>
        <dbReference type="EMBL" id="JAC02668.1"/>
    </source>
</evidence>
<dbReference type="OrthoDB" id="8058042at2759"/>
<reference evidence="3" key="1">
    <citation type="submission" date="2013-07" db="EMBL/GenBank/DDBJ databases">
        <authorList>
            <person name="Geib S."/>
        </authorList>
    </citation>
    <scope>NUCLEOTIDE SEQUENCE</scope>
</reference>
<protein>
    <recommendedName>
        <fullName evidence="4">Receptor ligand binding region domain-containing protein</fullName>
    </recommendedName>
</protein>
<dbReference type="AlphaFoldDB" id="W8BTZ5"/>
<feature type="compositionally biased region" description="Basic and acidic residues" evidence="1">
    <location>
        <begin position="355"/>
        <end position="377"/>
    </location>
</feature>
<evidence type="ECO:0000256" key="1">
    <source>
        <dbReference type="SAM" id="MobiDB-lite"/>
    </source>
</evidence>
<feature type="chain" id="PRO_5004906492" description="Receptor ligand binding region domain-containing protein" evidence="2">
    <location>
        <begin position="30"/>
        <end position="819"/>
    </location>
</feature>
<organism evidence="3">
    <name type="scientific">Ceratitis capitata</name>
    <name type="common">Mediterranean fruit fly</name>
    <name type="synonym">Tephritis capitata</name>
    <dbReference type="NCBI Taxonomy" id="7213"/>
    <lineage>
        <taxon>Eukaryota</taxon>
        <taxon>Metazoa</taxon>
        <taxon>Ecdysozoa</taxon>
        <taxon>Arthropoda</taxon>
        <taxon>Hexapoda</taxon>
        <taxon>Insecta</taxon>
        <taxon>Pterygota</taxon>
        <taxon>Neoptera</taxon>
        <taxon>Endopterygota</taxon>
        <taxon>Diptera</taxon>
        <taxon>Brachycera</taxon>
        <taxon>Muscomorpha</taxon>
        <taxon>Tephritoidea</taxon>
        <taxon>Tephritidae</taxon>
        <taxon>Ceratitis</taxon>
        <taxon>Ceratitis</taxon>
    </lineage>
</organism>
<feature type="non-terminal residue" evidence="3">
    <location>
        <position position="819"/>
    </location>
</feature>
<feature type="compositionally biased region" description="Low complexity" evidence="1">
    <location>
        <begin position="265"/>
        <end position="277"/>
    </location>
</feature>
<feature type="region of interest" description="Disordered" evidence="1">
    <location>
        <begin position="459"/>
        <end position="478"/>
    </location>
</feature>
<proteinExistence type="evidence at transcript level"/>
<accession>W8BTZ5</accession>
<feature type="signal peptide" evidence="2">
    <location>
        <begin position="1"/>
        <end position="29"/>
    </location>
</feature>
<feature type="region of interest" description="Disordered" evidence="1">
    <location>
        <begin position="251"/>
        <end position="288"/>
    </location>
</feature>